<dbReference type="GO" id="GO:0000423">
    <property type="term" value="P:mitophagy"/>
    <property type="evidence" value="ECO:0007669"/>
    <property type="project" value="TreeGrafter"/>
</dbReference>
<dbReference type="Proteomes" id="UP000485058">
    <property type="component" value="Unassembled WGS sequence"/>
</dbReference>
<gene>
    <name evidence="1" type="ORF">HaLaN_19102</name>
</gene>
<dbReference type="AlphaFoldDB" id="A0A699ZL12"/>
<dbReference type="SUPFAM" id="SSF82171">
    <property type="entry name" value="DPP6 N-terminal domain-like"/>
    <property type="match status" value="1"/>
</dbReference>
<dbReference type="Gene3D" id="2.130.10.10">
    <property type="entry name" value="YVTN repeat-like/Quinoprotein amine dehydrogenase"/>
    <property type="match status" value="1"/>
</dbReference>
<dbReference type="InterPro" id="IPR052596">
    <property type="entry name" value="AMBRA1_autophagy"/>
</dbReference>
<proteinExistence type="predicted"/>
<dbReference type="PANTHER" id="PTHR22874">
    <property type="entry name" value="ACTIVATING MOLECULE IN BECN1-REGULATED AUTOPHAGY PROTEIN 1"/>
    <property type="match status" value="1"/>
</dbReference>
<protein>
    <submittedName>
        <fullName evidence="1">MFS domain-containing protein</fullName>
    </submittedName>
</protein>
<dbReference type="EMBL" id="BLLF01001897">
    <property type="protein sequence ID" value="GFH21740.1"/>
    <property type="molecule type" value="Genomic_DNA"/>
</dbReference>
<name>A0A699ZL12_HAELA</name>
<dbReference type="InterPro" id="IPR015943">
    <property type="entry name" value="WD40/YVTN_repeat-like_dom_sf"/>
</dbReference>
<dbReference type="GO" id="GO:0080008">
    <property type="term" value="C:Cul4-RING E3 ubiquitin ligase complex"/>
    <property type="evidence" value="ECO:0007669"/>
    <property type="project" value="TreeGrafter"/>
</dbReference>
<dbReference type="PANTHER" id="PTHR22874:SF1">
    <property type="entry name" value="ACTIVATING MOLECULE IN BECN1-REGULATED AUTOPHAGY PROTEIN 1"/>
    <property type="match status" value="1"/>
</dbReference>
<reference evidence="1 2" key="1">
    <citation type="submission" date="2020-02" db="EMBL/GenBank/DDBJ databases">
        <title>Draft genome sequence of Haematococcus lacustris strain NIES-144.</title>
        <authorList>
            <person name="Morimoto D."/>
            <person name="Nakagawa S."/>
            <person name="Yoshida T."/>
            <person name="Sawayama S."/>
        </authorList>
    </citation>
    <scope>NUCLEOTIDE SEQUENCE [LARGE SCALE GENOMIC DNA]</scope>
    <source>
        <strain evidence="1 2">NIES-144</strain>
    </source>
</reference>
<sequence>MDVLRVELASLGGFVASAGALMLMPAAQGVNMGVAASTLTLGALGFSRGGFSVNHMDIAPKYAGMVMGISNTAGKPIASIAFHPSGHLLVVASGHKVYVWPYQAGLDSQPSVLLKTRRSLRALHFHPAGSGGS</sequence>
<accession>A0A699ZL12</accession>
<organism evidence="1 2">
    <name type="scientific">Haematococcus lacustris</name>
    <name type="common">Green alga</name>
    <name type="synonym">Haematococcus pluvialis</name>
    <dbReference type="NCBI Taxonomy" id="44745"/>
    <lineage>
        <taxon>Eukaryota</taxon>
        <taxon>Viridiplantae</taxon>
        <taxon>Chlorophyta</taxon>
        <taxon>core chlorophytes</taxon>
        <taxon>Chlorophyceae</taxon>
        <taxon>CS clade</taxon>
        <taxon>Chlamydomonadales</taxon>
        <taxon>Haematococcaceae</taxon>
        <taxon>Haematococcus</taxon>
    </lineage>
</organism>
<dbReference type="GO" id="GO:0000045">
    <property type="term" value="P:autophagosome assembly"/>
    <property type="evidence" value="ECO:0007669"/>
    <property type="project" value="TreeGrafter"/>
</dbReference>
<keyword evidence="2" id="KW-1185">Reference proteome</keyword>
<dbReference type="GO" id="GO:1990756">
    <property type="term" value="F:ubiquitin-like ligase-substrate adaptor activity"/>
    <property type="evidence" value="ECO:0007669"/>
    <property type="project" value="TreeGrafter"/>
</dbReference>
<evidence type="ECO:0000313" key="2">
    <source>
        <dbReference type="Proteomes" id="UP000485058"/>
    </source>
</evidence>
<comment type="caution">
    <text evidence="1">The sequence shown here is derived from an EMBL/GenBank/DDBJ whole genome shotgun (WGS) entry which is preliminary data.</text>
</comment>
<evidence type="ECO:0000313" key="1">
    <source>
        <dbReference type="EMBL" id="GFH21740.1"/>
    </source>
</evidence>